<comment type="similarity">
    <text evidence="2">Belongs to the protein kinase superfamily. Ser/Thr protein kinase family.</text>
</comment>
<keyword evidence="10" id="KW-0677">Repeat</keyword>
<evidence type="ECO:0000256" key="14">
    <source>
        <dbReference type="ARBA" id="ARBA00022989"/>
    </source>
</evidence>
<dbReference type="GeneID" id="104588725"/>
<dbReference type="RefSeq" id="XP_019051740.1">
    <property type="nucleotide sequence ID" value="XM_019196195.1"/>
</dbReference>
<evidence type="ECO:0000256" key="4">
    <source>
        <dbReference type="ARBA" id="ARBA00022475"/>
    </source>
</evidence>
<evidence type="ECO:0000256" key="5">
    <source>
        <dbReference type="ARBA" id="ARBA00022527"/>
    </source>
</evidence>
<evidence type="ECO:0000256" key="18">
    <source>
        <dbReference type="SAM" id="SignalP"/>
    </source>
</evidence>
<dbReference type="InterPro" id="IPR051809">
    <property type="entry name" value="Plant_receptor-like_S/T_kinase"/>
</dbReference>
<dbReference type="InterPro" id="IPR000719">
    <property type="entry name" value="Prot_kinase_dom"/>
</dbReference>
<reference evidence="21" key="1">
    <citation type="submission" date="2025-08" db="UniProtKB">
        <authorList>
            <consortium name="RefSeq"/>
        </authorList>
    </citation>
    <scope>IDENTIFICATION</scope>
</reference>
<evidence type="ECO:0000256" key="11">
    <source>
        <dbReference type="ARBA" id="ARBA00022741"/>
    </source>
</evidence>
<evidence type="ECO:0000256" key="1">
    <source>
        <dbReference type="ARBA" id="ARBA00004162"/>
    </source>
</evidence>
<gene>
    <name evidence="21" type="primary">LOC104588725</name>
</gene>
<evidence type="ECO:0000256" key="16">
    <source>
        <dbReference type="ARBA" id="ARBA00023180"/>
    </source>
</evidence>
<keyword evidence="4" id="KW-1003">Cell membrane</keyword>
<dbReference type="SMART" id="SM00220">
    <property type="entry name" value="S_TKc"/>
    <property type="match status" value="1"/>
</dbReference>
<dbReference type="Gene3D" id="3.80.10.10">
    <property type="entry name" value="Ribonuclease Inhibitor"/>
    <property type="match status" value="3"/>
</dbReference>
<dbReference type="SUPFAM" id="SSF56112">
    <property type="entry name" value="Protein kinase-like (PK-like)"/>
    <property type="match status" value="1"/>
</dbReference>
<keyword evidence="16" id="KW-0325">Glycoprotein</keyword>
<evidence type="ECO:0000256" key="10">
    <source>
        <dbReference type="ARBA" id="ARBA00022737"/>
    </source>
</evidence>
<comment type="subcellular location">
    <subcellularLocation>
        <location evidence="1">Cell membrane</location>
        <topology evidence="1">Single-pass membrane protein</topology>
    </subcellularLocation>
</comment>
<organism evidence="20 21">
    <name type="scientific">Nelumbo nucifera</name>
    <name type="common">Sacred lotus</name>
    <dbReference type="NCBI Taxonomy" id="4432"/>
    <lineage>
        <taxon>Eukaryota</taxon>
        <taxon>Viridiplantae</taxon>
        <taxon>Streptophyta</taxon>
        <taxon>Embryophyta</taxon>
        <taxon>Tracheophyta</taxon>
        <taxon>Spermatophyta</taxon>
        <taxon>Magnoliopsida</taxon>
        <taxon>Proteales</taxon>
        <taxon>Nelumbonaceae</taxon>
        <taxon>Nelumbo</taxon>
    </lineage>
</organism>
<dbReference type="Pfam" id="PF00069">
    <property type="entry name" value="Pkinase"/>
    <property type="match status" value="1"/>
</dbReference>
<dbReference type="Gene3D" id="1.10.510.10">
    <property type="entry name" value="Transferase(Phosphotransferase) domain 1"/>
    <property type="match status" value="1"/>
</dbReference>
<dbReference type="GO" id="GO:0004674">
    <property type="term" value="F:protein serine/threonine kinase activity"/>
    <property type="evidence" value="ECO:0007669"/>
    <property type="project" value="UniProtKB-KW"/>
</dbReference>
<dbReference type="InterPro" id="IPR008271">
    <property type="entry name" value="Ser/Thr_kinase_AS"/>
</dbReference>
<evidence type="ECO:0000259" key="19">
    <source>
        <dbReference type="PROSITE" id="PS50011"/>
    </source>
</evidence>
<keyword evidence="7" id="KW-0808">Transferase</keyword>
<dbReference type="OrthoDB" id="676979at2759"/>
<dbReference type="InterPro" id="IPR003591">
    <property type="entry name" value="Leu-rich_rpt_typical-subtyp"/>
</dbReference>
<dbReference type="FunFam" id="3.80.10.10:FF:000288">
    <property type="entry name" value="LRR receptor-like serine/threonine-protein kinase EFR"/>
    <property type="match status" value="1"/>
</dbReference>
<protein>
    <recommendedName>
        <fullName evidence="3">non-specific serine/threonine protein kinase</fullName>
        <ecNumber evidence="3">2.7.11.1</ecNumber>
    </recommendedName>
</protein>
<evidence type="ECO:0000256" key="13">
    <source>
        <dbReference type="ARBA" id="ARBA00022840"/>
    </source>
</evidence>
<dbReference type="Proteomes" id="UP000189703">
    <property type="component" value="Unplaced"/>
</dbReference>
<dbReference type="Pfam" id="PF08263">
    <property type="entry name" value="LRRNT_2"/>
    <property type="match status" value="1"/>
</dbReference>
<accession>A0A1U8Q136</accession>
<feature type="signal peptide" evidence="18">
    <location>
        <begin position="1"/>
        <end position="23"/>
    </location>
</feature>
<dbReference type="SMART" id="SM00369">
    <property type="entry name" value="LRR_TYP"/>
    <property type="match status" value="7"/>
</dbReference>
<keyword evidence="14 17" id="KW-1133">Transmembrane helix</keyword>
<dbReference type="InterPro" id="IPR055414">
    <property type="entry name" value="LRR_R13L4/SHOC2-like"/>
</dbReference>
<feature type="transmembrane region" description="Helical" evidence="17">
    <location>
        <begin position="655"/>
        <end position="674"/>
    </location>
</feature>
<evidence type="ECO:0000256" key="6">
    <source>
        <dbReference type="ARBA" id="ARBA00022614"/>
    </source>
</evidence>
<evidence type="ECO:0000313" key="21">
    <source>
        <dbReference type="RefSeq" id="XP_019051740.1"/>
    </source>
</evidence>
<dbReference type="PROSITE" id="PS50011">
    <property type="entry name" value="PROTEIN_KINASE_DOM"/>
    <property type="match status" value="1"/>
</dbReference>
<keyword evidence="15 17" id="KW-0472">Membrane</keyword>
<dbReference type="EC" id="2.7.11.1" evidence="3"/>
<evidence type="ECO:0000256" key="3">
    <source>
        <dbReference type="ARBA" id="ARBA00012513"/>
    </source>
</evidence>
<dbReference type="InterPro" id="IPR001611">
    <property type="entry name" value="Leu-rich_rpt"/>
</dbReference>
<dbReference type="PROSITE" id="PS00108">
    <property type="entry name" value="PROTEIN_KINASE_ST"/>
    <property type="match status" value="1"/>
</dbReference>
<dbReference type="Pfam" id="PF23598">
    <property type="entry name" value="LRR_14"/>
    <property type="match status" value="1"/>
</dbReference>
<dbReference type="GO" id="GO:0005524">
    <property type="term" value="F:ATP binding"/>
    <property type="evidence" value="ECO:0007669"/>
    <property type="project" value="UniProtKB-KW"/>
</dbReference>
<feature type="chain" id="PRO_5010516712" description="non-specific serine/threonine protein kinase" evidence="18">
    <location>
        <begin position="24"/>
        <end position="950"/>
    </location>
</feature>
<evidence type="ECO:0000256" key="7">
    <source>
        <dbReference type="ARBA" id="ARBA00022679"/>
    </source>
</evidence>
<dbReference type="OMA" id="MCTAMES"/>
<feature type="domain" description="Protein kinase" evidence="19">
    <location>
        <begin position="659"/>
        <end position="950"/>
    </location>
</feature>
<dbReference type="InParanoid" id="A0A1U8Q136"/>
<evidence type="ECO:0000256" key="12">
    <source>
        <dbReference type="ARBA" id="ARBA00022777"/>
    </source>
</evidence>
<dbReference type="InterPro" id="IPR011009">
    <property type="entry name" value="Kinase-like_dom_sf"/>
</dbReference>
<evidence type="ECO:0000313" key="20">
    <source>
        <dbReference type="Proteomes" id="UP000189703"/>
    </source>
</evidence>
<dbReference type="InterPro" id="IPR013210">
    <property type="entry name" value="LRR_N_plant-typ"/>
</dbReference>
<evidence type="ECO:0000256" key="15">
    <source>
        <dbReference type="ARBA" id="ARBA00023136"/>
    </source>
</evidence>
<dbReference type="SUPFAM" id="SSF52058">
    <property type="entry name" value="L domain-like"/>
    <property type="match status" value="2"/>
</dbReference>
<dbReference type="Pfam" id="PF13855">
    <property type="entry name" value="LRR_8"/>
    <property type="match status" value="1"/>
</dbReference>
<keyword evidence="5" id="KW-0723">Serine/threonine-protein kinase</keyword>
<keyword evidence="20" id="KW-1185">Reference proteome</keyword>
<evidence type="ECO:0000256" key="9">
    <source>
        <dbReference type="ARBA" id="ARBA00022729"/>
    </source>
</evidence>
<dbReference type="PANTHER" id="PTHR27008">
    <property type="entry name" value="OS04G0122200 PROTEIN"/>
    <property type="match status" value="1"/>
</dbReference>
<dbReference type="FunFam" id="3.80.10.10:FF:000095">
    <property type="entry name" value="LRR receptor-like serine/threonine-protein kinase GSO1"/>
    <property type="match status" value="1"/>
</dbReference>
<keyword evidence="12" id="KW-0418">Kinase</keyword>
<keyword evidence="6" id="KW-0433">Leucine-rich repeat</keyword>
<dbReference type="GO" id="GO:0005886">
    <property type="term" value="C:plasma membrane"/>
    <property type="evidence" value="ECO:0007669"/>
    <property type="project" value="UniProtKB-SubCell"/>
</dbReference>
<evidence type="ECO:0000256" key="17">
    <source>
        <dbReference type="SAM" id="Phobius"/>
    </source>
</evidence>
<proteinExistence type="inferred from homology"/>
<dbReference type="KEGG" id="nnu:104588725"/>
<keyword evidence="8 17" id="KW-0812">Transmembrane</keyword>
<dbReference type="InterPro" id="IPR032675">
    <property type="entry name" value="LRR_dom_sf"/>
</dbReference>
<evidence type="ECO:0000256" key="2">
    <source>
        <dbReference type="ARBA" id="ARBA00008684"/>
    </source>
</evidence>
<name>A0A1U8Q136_NELNU</name>
<keyword evidence="13" id="KW-0067">ATP-binding</keyword>
<dbReference type="AlphaFoldDB" id="A0A1U8Q136"/>
<dbReference type="PANTHER" id="PTHR27008:SF596">
    <property type="entry name" value="OS02G0215500 PROTEIN"/>
    <property type="match status" value="1"/>
</dbReference>
<sequence>MSLRAFCLFAILVLVLMFTNILASEFSTMTMTSLGNETDRYALLEFKKQITDDPLEALSSWNDSLHFCHWRGVTCGRRHQRVVSLYLEGQRLVGTLSPYIGNLTFLRSINLDNYSFRGTIPQEVGRLFRLQYISLTNNTFRGELPINLTQCNNLKMLSIRNNKLSGMIPPELGFMPKLSEIHLNKNYFTGRIPPSLSNLSTLTGLILSFNGLEGSIPEELGKLTGLEYIMIGVNNLSGMFPHSLYNLSSLNHIGLTYNQIHGSFPPNIGLTLPNLNRLQVEFNQFTGEIPVSFGNISGLEIFSAGGNNLFGPIHVDFGGLKDLWTLAIAWNKLGAGKEDDLGFLTSLTNSTRLEKLELFGNNFGGTLPNSIGNFSTTIQYFLLEKNQISGNIPLGIENLINLSILSLRDNLLSGSIPPGIGKLKNLRVLDMQNNTLSGEIPSSLGNLTFLYYLSLKNNKLTGSIPSSLGNCQHLKIVFLSHNNLVGIIPKEVFGLSSLSHFYLHFNSLSSPIHLEIGKLQSIEELTFFGNKLSGKIPNSIGNCLSLHKLYMGDNLLEGNIPPSLSSLKGIEVLDLSQNNLSGQIPKDLENLQYLQKLNLSFNNLEGEVPTEGVFGNASAISVDGNDKLCGGIIELHLPTCSTTDLKRKNTMSKKVRAIMIVVPVFLLICSLAVYKGILNQVDKVVAIKVLNLQQPRASKSFMTECSALRNIRHRNLVKILTSCSSLDSKGNDFKALVFEFMSNGSLEMWLHPDMDVQNNLRELNILQRLNIATDVASVMDYLHHHCQIPVVHCDLKPSNILLDDDMSAHSMAQVARCQHMGMCTAMESSYWRCSQEKDQQMKCSKLHRFAKMAFPEEVMKILDPKLLPMNGVGEETEEETRLNFGSLGNVMDKLQEFIAPVIRIGIQCSAESPKERMDINDVARELNQIREAFLGIVIEAHQVRPTIQSY</sequence>
<keyword evidence="9 18" id="KW-0732">Signal</keyword>
<dbReference type="Pfam" id="PF00560">
    <property type="entry name" value="LRR_1"/>
    <property type="match status" value="7"/>
</dbReference>
<evidence type="ECO:0000256" key="8">
    <source>
        <dbReference type="ARBA" id="ARBA00022692"/>
    </source>
</evidence>
<keyword evidence="11" id="KW-0547">Nucleotide-binding</keyword>